<name>A0AAU9INX6_9CILI</name>
<dbReference type="Gene3D" id="3.80.10.10">
    <property type="entry name" value="Ribonuclease Inhibitor"/>
    <property type="match status" value="1"/>
</dbReference>
<dbReference type="EMBL" id="CAJZBQ010000015">
    <property type="protein sequence ID" value="CAG9316157.1"/>
    <property type="molecule type" value="Genomic_DNA"/>
</dbReference>
<dbReference type="Proteomes" id="UP001162131">
    <property type="component" value="Unassembled WGS sequence"/>
</dbReference>
<dbReference type="InterPro" id="IPR032675">
    <property type="entry name" value="LRR_dom_sf"/>
</dbReference>
<dbReference type="SMART" id="SM00368">
    <property type="entry name" value="LRR_RI"/>
    <property type="match status" value="7"/>
</dbReference>
<organism evidence="1 2">
    <name type="scientific">Blepharisma stoltei</name>
    <dbReference type="NCBI Taxonomy" id="1481888"/>
    <lineage>
        <taxon>Eukaryota</taxon>
        <taxon>Sar</taxon>
        <taxon>Alveolata</taxon>
        <taxon>Ciliophora</taxon>
        <taxon>Postciliodesmatophora</taxon>
        <taxon>Heterotrichea</taxon>
        <taxon>Heterotrichida</taxon>
        <taxon>Blepharismidae</taxon>
        <taxon>Blepharisma</taxon>
    </lineage>
</organism>
<dbReference type="SUPFAM" id="SSF52047">
    <property type="entry name" value="RNI-like"/>
    <property type="match status" value="1"/>
</dbReference>
<dbReference type="PANTHER" id="PTHR24114:SF2">
    <property type="entry name" value="F-BOX DOMAIN-CONTAINING PROTEIN-RELATED"/>
    <property type="match status" value="1"/>
</dbReference>
<dbReference type="InterPro" id="IPR001611">
    <property type="entry name" value="Leu-rich_rpt"/>
</dbReference>
<dbReference type="InterPro" id="IPR052394">
    <property type="entry name" value="LRR-containing"/>
</dbReference>
<gene>
    <name evidence="1" type="ORF">BSTOLATCC_MIC15596</name>
</gene>
<dbReference type="AlphaFoldDB" id="A0AAU9INX6"/>
<keyword evidence="2" id="KW-1185">Reference proteome</keyword>
<evidence type="ECO:0000313" key="1">
    <source>
        <dbReference type="EMBL" id="CAG9316157.1"/>
    </source>
</evidence>
<evidence type="ECO:0000313" key="2">
    <source>
        <dbReference type="Proteomes" id="UP001162131"/>
    </source>
</evidence>
<dbReference type="Pfam" id="PF13516">
    <property type="entry name" value="LRR_6"/>
    <property type="match status" value="4"/>
</dbReference>
<dbReference type="PANTHER" id="PTHR24114">
    <property type="entry name" value="LEUCINE RICH REPEAT FAMILY PROTEIN"/>
    <property type="match status" value="1"/>
</dbReference>
<sequence>MLNTQGHQSPVKLVPLIRRRTSRKIRYITPTKLTQDISSSRQTVGQSLEDLRRSVSPFSPEKYSTKFAFYEGYKRINTNSYARLENSSPQVSYLKELSRSHKKPETLRLFHDEEENVRSLSINEYGIGDAFATVFSAAIKDLPRLEKLNLKNNRLRDQGAVSIISNINSQNLKYLDLSGNLLGSKSISALAGVLKSNNCSLEVLKLESTKISSESIKVMTEALYYNATLRHLNLAKNNLNEVAGIHLGKLIFYNRSLISLDLHWNYIRGEGAIGIFKGLIDNTNLQGLDLSWNSMGNDKIHKTSIALSEALAQNERLKHFDLSNNYITFEESKDIAKGLSLNHTLIGFHIEGNHCVLDAFGYIHPKNNTFKEKYDHFASRILTRTNFRKINRNCWICEGWTDLKITWNPACIVWNRRLKHFAMDKLSTQTEPVFVHFEIDDFQPHLLTKTEDGTYEALRAVKTGKVRFFFSYRGFAQISSQFKVEALGERLERNFHFYGNYSKTLLVVVVNYIDVEDNGLTVAPRPIFEEYVPPPGDKPEPDIPVWSLETSIFAKYITDTSELLDRCFEFDWANTKIHNIIKNGEMLNHVKEFLRREYKIIYETYKYHASIGNRNNIFLVNSMTLTEIFQKCSVFDKQFKISDMDLHIKAANFTNQAAAQGNPAFGAIRHEFLEIIVRSALDKYMRSGVCGDEITAIKRFMEDIRPYFRNFDANKWRWERYFNEDCDAIIQNNKDLLEAVYEANSGKFSMPGDRRFMVLDEFLALCQKVGHINEKVNARQAIICYHLAMMTQVDEINLKLHMQASFLEFLEAWARLTDIQESDNPEADIFKVYSVEDTPLDEKLENSYVEFAVFKNPRRMRKLLTSIR</sequence>
<comment type="caution">
    <text evidence="1">The sequence shown here is derived from an EMBL/GenBank/DDBJ whole genome shotgun (WGS) entry which is preliminary data.</text>
</comment>
<accession>A0AAU9INX6</accession>
<reference evidence="1" key="1">
    <citation type="submission" date="2021-09" db="EMBL/GenBank/DDBJ databases">
        <authorList>
            <consortium name="AG Swart"/>
            <person name="Singh M."/>
            <person name="Singh A."/>
            <person name="Seah K."/>
            <person name="Emmerich C."/>
        </authorList>
    </citation>
    <scope>NUCLEOTIDE SEQUENCE</scope>
    <source>
        <strain evidence="1">ATCC30299</strain>
    </source>
</reference>
<proteinExistence type="predicted"/>
<protein>
    <submittedName>
        <fullName evidence="1">Uncharacterized protein</fullName>
    </submittedName>
</protein>